<dbReference type="AlphaFoldDB" id="A0AAI9TSL0"/>
<dbReference type="Proteomes" id="UP001227192">
    <property type="component" value="Unassembled WGS sequence"/>
</dbReference>
<accession>A0AAI9TSL0</accession>
<reference evidence="1" key="2">
    <citation type="journal article" date="2016" name="Fungal Biol.">
        <title>Ochratoxin A production by Penicillium thymicola.</title>
        <authorList>
            <person name="Nguyen H.D.T."/>
            <person name="McMullin D.R."/>
            <person name="Ponomareva E."/>
            <person name="Riley R."/>
            <person name="Pomraning K.R."/>
            <person name="Baker S.E."/>
            <person name="Seifert K.A."/>
        </authorList>
    </citation>
    <scope>NUCLEOTIDE SEQUENCE</scope>
    <source>
        <strain evidence="1">DAOM 180753</strain>
    </source>
</reference>
<evidence type="ECO:0000313" key="1">
    <source>
        <dbReference type="EMBL" id="KAJ9492676.1"/>
    </source>
</evidence>
<keyword evidence="2" id="KW-1185">Reference proteome</keyword>
<dbReference type="EMBL" id="LACB01000008">
    <property type="protein sequence ID" value="KAJ9492676.1"/>
    <property type="molecule type" value="Genomic_DNA"/>
</dbReference>
<proteinExistence type="predicted"/>
<protein>
    <submittedName>
        <fullName evidence="1">Uncharacterized protein</fullName>
    </submittedName>
</protein>
<organism evidence="1 2">
    <name type="scientific">Penicillium thymicola</name>
    <dbReference type="NCBI Taxonomy" id="293382"/>
    <lineage>
        <taxon>Eukaryota</taxon>
        <taxon>Fungi</taxon>
        <taxon>Dikarya</taxon>
        <taxon>Ascomycota</taxon>
        <taxon>Pezizomycotina</taxon>
        <taxon>Eurotiomycetes</taxon>
        <taxon>Eurotiomycetidae</taxon>
        <taxon>Eurotiales</taxon>
        <taxon>Aspergillaceae</taxon>
        <taxon>Penicillium</taxon>
    </lineage>
</organism>
<name>A0AAI9TSL0_PENTH</name>
<comment type="caution">
    <text evidence="1">The sequence shown here is derived from an EMBL/GenBank/DDBJ whole genome shotgun (WGS) entry which is preliminary data.</text>
</comment>
<evidence type="ECO:0000313" key="2">
    <source>
        <dbReference type="Proteomes" id="UP001227192"/>
    </source>
</evidence>
<reference evidence="1" key="1">
    <citation type="submission" date="2015-06" db="EMBL/GenBank/DDBJ databases">
        <authorList>
            <person name="Nguyen H."/>
        </authorList>
    </citation>
    <scope>NUCLEOTIDE SEQUENCE</scope>
    <source>
        <strain evidence="1">DAOM 180753</strain>
    </source>
</reference>
<gene>
    <name evidence="1" type="ORF">VN97_g618</name>
</gene>
<sequence>MPAQAPKTSEEGRLLALDNIGLFEPDHFLMTGSFGILTSSNQEGQQFGPNLNAVERPANGWMVMPGQSWL</sequence>